<feature type="non-terminal residue" evidence="4">
    <location>
        <position position="247"/>
    </location>
</feature>
<dbReference type="RefSeq" id="XP_014679956.1">
    <property type="nucleotide sequence ID" value="XM_014824470.1"/>
</dbReference>
<dbReference type="Pfam" id="PF25057">
    <property type="entry name" value="CUT_N"/>
    <property type="match status" value="1"/>
</dbReference>
<organism evidence="3 4">
    <name type="scientific">Priapulus caudatus</name>
    <name type="common">Priapulid worm</name>
    <dbReference type="NCBI Taxonomy" id="37621"/>
    <lineage>
        <taxon>Eukaryota</taxon>
        <taxon>Metazoa</taxon>
        <taxon>Ecdysozoa</taxon>
        <taxon>Scalidophora</taxon>
        <taxon>Priapulida</taxon>
        <taxon>Priapulimorpha</taxon>
        <taxon>Priapulimorphida</taxon>
        <taxon>Priapulidae</taxon>
        <taxon>Priapulus</taxon>
    </lineage>
</organism>
<accession>A0ABM1F685</accession>
<feature type="signal peptide" evidence="1">
    <location>
        <begin position="1"/>
        <end position="19"/>
    </location>
</feature>
<dbReference type="PANTHER" id="PTHR46560:SF5">
    <property type="entry name" value="CYPHER, ISOFORM B"/>
    <property type="match status" value="1"/>
</dbReference>
<sequence>MNSLGLSLSLLCLVACVYAVDKPYEIGARPTEEPRPPEDYLPMPRMLNDVVDIKVNCDVEANTMTVNIAFERPFEGALFAKGNYKVEQCRVTATPGSKETVLVLPLDGCGVALDQAGEGYDARTFYNSTVIVMAEFAWGILEMGDRAYDVSCRFGGTQIDTLEFNMQVPNISPNTVTSSPITFSSCNMKIVQGRNPLVTSVNVLDLGDIATLVFWVDNQGVFDLSVFDCYAHDGMQMSRLELVDEAG</sequence>
<keyword evidence="3" id="KW-1185">Reference proteome</keyword>
<evidence type="ECO:0000313" key="4">
    <source>
        <dbReference type="RefSeq" id="XP_014679956.1"/>
    </source>
</evidence>
<dbReference type="PROSITE" id="PS51034">
    <property type="entry name" value="ZP_2"/>
    <property type="match status" value="1"/>
</dbReference>
<dbReference type="GeneID" id="106819896"/>
<dbReference type="InterPro" id="IPR001507">
    <property type="entry name" value="ZP_dom"/>
</dbReference>
<feature type="domain" description="ZP" evidence="2">
    <location>
        <begin position="56"/>
        <end position="247"/>
    </location>
</feature>
<protein>
    <submittedName>
        <fullName evidence="4">Uncharacterized protein LOC106819896</fullName>
    </submittedName>
</protein>
<feature type="chain" id="PRO_5045828604" evidence="1">
    <location>
        <begin position="20"/>
        <end position="247"/>
    </location>
</feature>
<evidence type="ECO:0000259" key="2">
    <source>
        <dbReference type="PROSITE" id="PS51034"/>
    </source>
</evidence>
<gene>
    <name evidence="4" type="primary">LOC106819896</name>
</gene>
<evidence type="ECO:0000256" key="1">
    <source>
        <dbReference type="SAM" id="SignalP"/>
    </source>
</evidence>
<dbReference type="Proteomes" id="UP000695022">
    <property type="component" value="Unplaced"/>
</dbReference>
<proteinExistence type="predicted"/>
<name>A0ABM1F685_PRICU</name>
<keyword evidence="1" id="KW-0732">Signal</keyword>
<dbReference type="PANTHER" id="PTHR46560">
    <property type="entry name" value="CYPHER, ISOFORM B"/>
    <property type="match status" value="1"/>
</dbReference>
<reference evidence="4" key="1">
    <citation type="submission" date="2025-08" db="UniProtKB">
        <authorList>
            <consortium name="RefSeq"/>
        </authorList>
    </citation>
    <scope>IDENTIFICATION</scope>
</reference>
<dbReference type="InterPro" id="IPR056953">
    <property type="entry name" value="CUT_N"/>
</dbReference>
<evidence type="ECO:0000313" key="3">
    <source>
        <dbReference type="Proteomes" id="UP000695022"/>
    </source>
</evidence>